<dbReference type="EMBL" id="CP037423">
    <property type="protein sequence ID" value="QDV40660.1"/>
    <property type="molecule type" value="Genomic_DNA"/>
</dbReference>
<accession>A0A518HIP7</accession>
<evidence type="ECO:0000313" key="3">
    <source>
        <dbReference type="Proteomes" id="UP000319004"/>
    </source>
</evidence>
<feature type="transmembrane region" description="Helical" evidence="1">
    <location>
        <begin position="62"/>
        <end position="85"/>
    </location>
</feature>
<dbReference type="AlphaFoldDB" id="A0A518HIP7"/>
<gene>
    <name evidence="2" type="ORF">Enr13x_04940</name>
</gene>
<dbReference type="KEGG" id="snep:Enr13x_04940"/>
<keyword evidence="3" id="KW-1185">Reference proteome</keyword>
<proteinExistence type="predicted"/>
<protein>
    <submittedName>
        <fullName evidence="2">Uncharacterized protein</fullName>
    </submittedName>
</protein>
<dbReference type="Proteomes" id="UP000319004">
    <property type="component" value="Chromosome"/>
</dbReference>
<evidence type="ECO:0000313" key="2">
    <source>
        <dbReference type="EMBL" id="QDV40660.1"/>
    </source>
</evidence>
<keyword evidence="1" id="KW-0812">Transmembrane</keyword>
<organism evidence="2 3">
    <name type="scientific">Stieleria neptunia</name>
    <dbReference type="NCBI Taxonomy" id="2527979"/>
    <lineage>
        <taxon>Bacteria</taxon>
        <taxon>Pseudomonadati</taxon>
        <taxon>Planctomycetota</taxon>
        <taxon>Planctomycetia</taxon>
        <taxon>Pirellulales</taxon>
        <taxon>Pirellulaceae</taxon>
        <taxon>Stieleria</taxon>
    </lineage>
</organism>
<keyword evidence="1" id="KW-0472">Membrane</keyword>
<sequence length="119" mass="12338">MSTATIRPIVETIESPWDSNTNFEPVSVAEKSVAVAQRPGVPPASERRVANLSSVGDRAFPLLAGPVVPGVSAAAFFMAAISLWIAGVTSLVLLAFTSGTFLSLVAVSGYFAKRSATRG</sequence>
<name>A0A518HIP7_9BACT</name>
<evidence type="ECO:0000256" key="1">
    <source>
        <dbReference type="SAM" id="Phobius"/>
    </source>
</evidence>
<reference evidence="2 3" key="1">
    <citation type="submission" date="2019-03" db="EMBL/GenBank/DDBJ databases">
        <title>Deep-cultivation of Planctomycetes and their phenomic and genomic characterization uncovers novel biology.</title>
        <authorList>
            <person name="Wiegand S."/>
            <person name="Jogler M."/>
            <person name="Boedeker C."/>
            <person name="Pinto D."/>
            <person name="Vollmers J."/>
            <person name="Rivas-Marin E."/>
            <person name="Kohn T."/>
            <person name="Peeters S.H."/>
            <person name="Heuer A."/>
            <person name="Rast P."/>
            <person name="Oberbeckmann S."/>
            <person name="Bunk B."/>
            <person name="Jeske O."/>
            <person name="Meyerdierks A."/>
            <person name="Storesund J.E."/>
            <person name="Kallscheuer N."/>
            <person name="Luecker S."/>
            <person name="Lage O.M."/>
            <person name="Pohl T."/>
            <person name="Merkel B.J."/>
            <person name="Hornburger P."/>
            <person name="Mueller R.-W."/>
            <person name="Bruemmer F."/>
            <person name="Labrenz M."/>
            <person name="Spormann A.M."/>
            <person name="Op den Camp H."/>
            <person name="Overmann J."/>
            <person name="Amann R."/>
            <person name="Jetten M.S.M."/>
            <person name="Mascher T."/>
            <person name="Medema M.H."/>
            <person name="Devos D.P."/>
            <person name="Kaster A.-K."/>
            <person name="Ovreas L."/>
            <person name="Rohde M."/>
            <person name="Galperin M.Y."/>
            <person name="Jogler C."/>
        </authorList>
    </citation>
    <scope>NUCLEOTIDE SEQUENCE [LARGE SCALE GENOMIC DNA]</scope>
    <source>
        <strain evidence="2 3">Enr13</strain>
    </source>
</reference>
<feature type="transmembrane region" description="Helical" evidence="1">
    <location>
        <begin position="91"/>
        <end position="112"/>
    </location>
</feature>
<keyword evidence="1" id="KW-1133">Transmembrane helix</keyword>